<dbReference type="InterPro" id="IPR045340">
    <property type="entry name" value="DUF6533"/>
</dbReference>
<feature type="region of interest" description="Disordered" evidence="2">
    <location>
        <begin position="332"/>
        <end position="355"/>
    </location>
</feature>
<protein>
    <recommendedName>
        <fullName evidence="8">Pseudouridine synthase RsuA/RluA-like domain-containing protein</fullName>
    </recommendedName>
</protein>
<gene>
    <name evidence="6" type="ORF">MARU1_002150</name>
</gene>
<dbReference type="GO" id="GO:0009982">
    <property type="term" value="F:pseudouridine synthase activity"/>
    <property type="evidence" value="ECO:0007669"/>
    <property type="project" value="InterPro"/>
</dbReference>
<dbReference type="PANTHER" id="PTHR21600:SF40">
    <property type="entry name" value="PSEUDOURIDYLATE SYNTHASE RPUSD2"/>
    <property type="match status" value="1"/>
</dbReference>
<dbReference type="InterPro" id="IPR006145">
    <property type="entry name" value="PsdUridine_synth_RsuA/RluA"/>
</dbReference>
<dbReference type="Gene3D" id="3.30.2350.10">
    <property type="entry name" value="Pseudouridine synthase"/>
    <property type="match status" value="1"/>
</dbReference>
<feature type="active site" evidence="1">
    <location>
        <position position="146"/>
    </location>
</feature>
<keyword evidence="3" id="KW-1133">Transmembrane helix</keyword>
<dbReference type="CDD" id="cd02557">
    <property type="entry name" value="PseudoU_synth_ScRIB2"/>
    <property type="match status" value="1"/>
</dbReference>
<feature type="transmembrane region" description="Helical" evidence="3">
    <location>
        <begin position="933"/>
        <end position="951"/>
    </location>
</feature>
<name>A0AAJ5Z578_9BASI</name>
<sequence>MTERVAAPGLRRLPPYWHEYKTRAKTRWYGRQILEVFTTEFRDRTREYYIWAIHQGLCTVNGHTVQPTYILQNNDFLVNRVHKHEPAVTNAPVRILFRDDAMGRIVVVKPGSIPVHATGRYHHHTLVEMVKQQAQLSNLYTSNRLDRLTSGIMVCSTTKEAACELGNDFNAGLVNKAYVCRVAGRFPDGIIDCREPILSVDRQSGLNIVHPKGKECRTLFQRLSYDPTADSSVLVCRPITGRTHQIRVHAQWLGHPISNDPLYHHPVWSTVDREILATAQPRHYERVGGGSGNVEVERVLTALKGTRDDAEGWSRWRDQEFFGALNRQLGYEDVPVPGPNGQRTPPPPPGEDMPPGTATCDTCYIPLLPDPAPQDMYIYLHAIKYWTDTWVFEDELPWWARSSAKASACLPPLALIAHHTGDDALDLGKGGAQRRLDTQLQPAMQLASLPLAPRPDACTHDDSLRVFVEVTRGLEDAAQREMLQHLGADPSASSCLTSALHSGIIQVDAPLHAQVVARYEASQLPIATGVYYAMGHMNLPSDMLDALFDQRVEVLGKKGSQKPQPTLAEQALIQWLTQQWHAHQAQRDKALDLWMSRTSRRTRTWCVIVDRSSYVLPSLSTQALETHLASLVTGWLDSHTWTPASTRAEADMVIKCTMAPRFGALSPLQLGPRAHHGNPPGTCFFQLHVPGGPCNVAADALRSSLARSRAHAVCALLPLGDGTCVGTLHSQDSHLADALLAMLHARGRMTAQVLYGSTSAHALHGAVVELPERARDEPHALLFDHFVTELECLSHALAPGKFALVLTSETKTCMRALRELENRARREHSPYVLRMDTGVTLGDAWPAEHAATFKDAQYEASLRSGGTWRALAHHRSFLACVAQAPLWAQWLWVAACCCIVGAQEPHAHPDKSVEDPTTNRHITEDQLKRQTEVVEYVCVAGLTLYCWEYLVTLDREISMWFHPRHLLHPQVILFLLIRYATVPALVVISYSTWGHFEREEECISREQLTVAVVQFVVACVFSWRTIAIWRRERWVIAFMVTFTLLLFGASIGLLYFSHDSLLASGACRPSYDQNSDADSVNDVNTVMWFYLIGMIFDTMAVVLSTYKLVVYANMGRQIQRITFRDPFEMHRQQLEKGESVSNAGLKDIDPFESQAHSPPTAYRRLSNAFTAVFFLPVRATNNVFTWWYSLTPLVARLLRNGIFYFVVATAYNLNNFIHEAKKSLHSKSFLALYAPLMCVMCQRLLLVEFDEVWAPYDPDVEYPGRQLVDRIMRPTQSVSRGSRADLARFDRFASALEEHHASIISSSPPREPPRGTVSPPPLAREKQCDENILSLPRFISPTSSPFSSHTFTVNKPPPPPPSAMVAAATSMPPPKLTLAQEQQALHMAGML</sequence>
<organism evidence="6 7">
    <name type="scientific">Malassezia arunalokei</name>
    <dbReference type="NCBI Taxonomy" id="1514897"/>
    <lineage>
        <taxon>Eukaryota</taxon>
        <taxon>Fungi</taxon>
        <taxon>Dikarya</taxon>
        <taxon>Basidiomycota</taxon>
        <taxon>Ustilaginomycotina</taxon>
        <taxon>Malasseziomycetes</taxon>
        <taxon>Malasseziales</taxon>
        <taxon>Malasseziaceae</taxon>
        <taxon>Malassezia</taxon>
    </lineage>
</organism>
<feature type="region of interest" description="Disordered" evidence="2">
    <location>
        <begin position="1301"/>
        <end position="1324"/>
    </location>
</feature>
<feature type="transmembrane region" description="Helical" evidence="3">
    <location>
        <begin position="1008"/>
        <end position="1027"/>
    </location>
</feature>
<dbReference type="NCBIfam" id="TIGR00005">
    <property type="entry name" value="rluA_subfam"/>
    <property type="match status" value="1"/>
</dbReference>
<evidence type="ECO:0008006" key="8">
    <source>
        <dbReference type="Google" id="ProtNLM"/>
    </source>
</evidence>
<dbReference type="InterPro" id="IPR050188">
    <property type="entry name" value="RluA_PseudoU_synthase"/>
</dbReference>
<dbReference type="GO" id="GO:0000455">
    <property type="term" value="P:enzyme-directed rRNA pseudouridine synthesis"/>
    <property type="evidence" value="ECO:0007669"/>
    <property type="project" value="TreeGrafter"/>
</dbReference>
<reference evidence="6 7" key="1">
    <citation type="submission" date="2023-03" db="EMBL/GenBank/DDBJ databases">
        <title>Mating type loci evolution in Malassezia.</title>
        <authorList>
            <person name="Coelho M.A."/>
        </authorList>
    </citation>
    <scope>NUCLEOTIDE SEQUENCE [LARGE SCALE GENOMIC DNA]</scope>
    <source>
        <strain evidence="6 7">CBS 13387</strain>
    </source>
</reference>
<feature type="domain" description="DUF6533" evidence="5">
    <location>
        <begin position="936"/>
        <end position="982"/>
    </location>
</feature>
<feature type="transmembrane region" description="Helical" evidence="3">
    <location>
        <begin position="1088"/>
        <end position="1110"/>
    </location>
</feature>
<dbReference type="InterPro" id="IPR006225">
    <property type="entry name" value="PsdUridine_synth_RluC/D"/>
</dbReference>
<feature type="domain" description="Pseudouridine synthase RsuA/RluA-like" evidence="4">
    <location>
        <begin position="105"/>
        <end position="251"/>
    </location>
</feature>
<dbReference type="EMBL" id="CP119919">
    <property type="protein sequence ID" value="WFD16114.1"/>
    <property type="molecule type" value="Genomic_DNA"/>
</dbReference>
<keyword evidence="7" id="KW-1185">Reference proteome</keyword>
<evidence type="ECO:0000256" key="2">
    <source>
        <dbReference type="SAM" id="MobiDB-lite"/>
    </source>
</evidence>
<dbReference type="GO" id="GO:0003723">
    <property type="term" value="F:RNA binding"/>
    <property type="evidence" value="ECO:0007669"/>
    <property type="project" value="InterPro"/>
</dbReference>
<accession>A0AAJ5Z578</accession>
<feature type="transmembrane region" description="Helical" evidence="3">
    <location>
        <begin position="1034"/>
        <end position="1056"/>
    </location>
</feature>
<evidence type="ECO:0000256" key="1">
    <source>
        <dbReference type="PIRSR" id="PIRSR606225-1"/>
    </source>
</evidence>
<evidence type="ECO:0000256" key="3">
    <source>
        <dbReference type="SAM" id="Phobius"/>
    </source>
</evidence>
<keyword evidence="3" id="KW-0812">Transmembrane</keyword>
<proteinExistence type="predicted"/>
<dbReference type="Pfam" id="PF20151">
    <property type="entry name" value="DUF6533"/>
    <property type="match status" value="1"/>
</dbReference>
<evidence type="ECO:0000313" key="6">
    <source>
        <dbReference type="EMBL" id="WFD16114.1"/>
    </source>
</evidence>
<evidence type="ECO:0000259" key="4">
    <source>
        <dbReference type="Pfam" id="PF00849"/>
    </source>
</evidence>
<dbReference type="Pfam" id="PF00849">
    <property type="entry name" value="PseudoU_synth_2"/>
    <property type="match status" value="1"/>
</dbReference>
<dbReference type="InterPro" id="IPR020103">
    <property type="entry name" value="PsdUridine_synth_cat_dom_sf"/>
</dbReference>
<keyword evidence="3" id="KW-0472">Membrane</keyword>
<evidence type="ECO:0000313" key="7">
    <source>
        <dbReference type="Proteomes" id="UP001217582"/>
    </source>
</evidence>
<feature type="region of interest" description="Disordered" evidence="2">
    <location>
        <begin position="1345"/>
        <end position="1366"/>
    </location>
</feature>
<dbReference type="PANTHER" id="PTHR21600">
    <property type="entry name" value="MITOCHONDRIAL RNA PSEUDOURIDINE SYNTHASE"/>
    <property type="match status" value="1"/>
</dbReference>
<evidence type="ECO:0000259" key="5">
    <source>
        <dbReference type="Pfam" id="PF20151"/>
    </source>
</evidence>
<feature type="transmembrane region" description="Helical" evidence="3">
    <location>
        <begin position="971"/>
        <end position="993"/>
    </location>
</feature>
<dbReference type="SUPFAM" id="SSF55120">
    <property type="entry name" value="Pseudouridine synthase"/>
    <property type="match status" value="1"/>
</dbReference>
<dbReference type="Proteomes" id="UP001217582">
    <property type="component" value="Chromosome 4"/>
</dbReference>